<comment type="catalytic activity">
    <reaction evidence="2">
        <text>a D-aminoacyl-tRNA + H2O = a tRNA + a D-alpha-amino acid + H(+)</text>
        <dbReference type="Rhea" id="RHEA:13953"/>
        <dbReference type="Rhea" id="RHEA-COMP:10123"/>
        <dbReference type="Rhea" id="RHEA-COMP:10124"/>
        <dbReference type="ChEBI" id="CHEBI:15377"/>
        <dbReference type="ChEBI" id="CHEBI:15378"/>
        <dbReference type="ChEBI" id="CHEBI:59871"/>
        <dbReference type="ChEBI" id="CHEBI:78442"/>
        <dbReference type="ChEBI" id="CHEBI:79333"/>
        <dbReference type="EC" id="3.1.1.96"/>
    </reaction>
</comment>
<gene>
    <name evidence="2" type="primary">dtd</name>
    <name evidence="3" type="ORF">EXE58_10695</name>
</gene>
<dbReference type="InterPro" id="IPR003732">
    <property type="entry name" value="Daa-tRNA_deacyls_DTD"/>
</dbReference>
<dbReference type="GO" id="GO:0051500">
    <property type="term" value="F:D-tyrosyl-tRNA(Tyr) deacylase activity"/>
    <property type="evidence" value="ECO:0007669"/>
    <property type="project" value="TreeGrafter"/>
</dbReference>
<dbReference type="EMBL" id="CP038436">
    <property type="protein sequence ID" value="QBX55881.1"/>
    <property type="molecule type" value="Genomic_DNA"/>
</dbReference>
<dbReference type="GO" id="GO:0019478">
    <property type="term" value="P:D-amino acid catabolic process"/>
    <property type="evidence" value="ECO:0007669"/>
    <property type="project" value="UniProtKB-UniRule"/>
</dbReference>
<reference evidence="3 4" key="1">
    <citation type="submission" date="2019-03" db="EMBL/GenBank/DDBJ databases">
        <title>Three New Species of Nocardioides, Nocardioides euryhalodurans sp. nov., Nocardioides seonyuensis sp. nov. and Nocardioides eburneoflavus sp. nov. Iolated from Soil.</title>
        <authorList>
            <person name="Roh S.G."/>
            <person name="Lee C."/>
            <person name="Kim M.-K."/>
            <person name="Kim S.B."/>
        </authorList>
    </citation>
    <scope>NUCLEOTIDE SEQUENCE [LARGE SCALE GENOMIC DNA]</scope>
    <source>
        <strain evidence="3 4">MMS17-SY207-3</strain>
    </source>
</reference>
<comment type="catalytic activity">
    <reaction evidence="2">
        <text>glycyl-tRNA(Ala) + H2O = tRNA(Ala) + glycine + H(+)</text>
        <dbReference type="Rhea" id="RHEA:53744"/>
        <dbReference type="Rhea" id="RHEA-COMP:9657"/>
        <dbReference type="Rhea" id="RHEA-COMP:13640"/>
        <dbReference type="ChEBI" id="CHEBI:15377"/>
        <dbReference type="ChEBI" id="CHEBI:15378"/>
        <dbReference type="ChEBI" id="CHEBI:57305"/>
        <dbReference type="ChEBI" id="CHEBI:78442"/>
        <dbReference type="ChEBI" id="CHEBI:78522"/>
    </reaction>
</comment>
<protein>
    <recommendedName>
        <fullName evidence="2">D-aminoacyl-tRNA deacylase</fullName>
        <shortName evidence="2">DTD</shortName>
        <ecNumber evidence="2">3.1.1.96</ecNumber>
    </recommendedName>
    <alternativeName>
        <fullName evidence="2">Gly-tRNA(Ala) deacylase</fullName>
        <ecNumber evidence="2">3.1.1.-</ecNumber>
    </alternativeName>
</protein>
<name>A0A4P7IJ24_9ACTN</name>
<dbReference type="AlphaFoldDB" id="A0A4P7IJ24"/>
<feature type="short sequence motif" description="Gly-cisPro motif, important for rejection of L-amino acids" evidence="2">
    <location>
        <begin position="133"/>
        <end position="134"/>
    </location>
</feature>
<dbReference type="GO" id="GO:0005737">
    <property type="term" value="C:cytoplasm"/>
    <property type="evidence" value="ECO:0007669"/>
    <property type="project" value="UniProtKB-SubCell"/>
</dbReference>
<comment type="subcellular location">
    <subcellularLocation>
        <location evidence="2">Cytoplasm</location>
    </subcellularLocation>
</comment>
<keyword evidence="2 3" id="KW-0378">Hydrolase</keyword>
<organism evidence="3 4">
    <name type="scientific">Nocardioides seonyuensis</name>
    <dbReference type="NCBI Taxonomy" id="2518371"/>
    <lineage>
        <taxon>Bacteria</taxon>
        <taxon>Bacillati</taxon>
        <taxon>Actinomycetota</taxon>
        <taxon>Actinomycetes</taxon>
        <taxon>Propionibacteriales</taxon>
        <taxon>Nocardioidaceae</taxon>
        <taxon>Nocardioides</taxon>
    </lineage>
</organism>
<dbReference type="RefSeq" id="WP_135267872.1">
    <property type="nucleotide sequence ID" value="NZ_CP038436.1"/>
</dbReference>
<dbReference type="Pfam" id="PF02580">
    <property type="entry name" value="Tyr_Deacylase"/>
    <property type="match status" value="1"/>
</dbReference>
<dbReference type="PANTHER" id="PTHR10472">
    <property type="entry name" value="D-TYROSYL-TRNA TYR DEACYLASE"/>
    <property type="match status" value="1"/>
</dbReference>
<dbReference type="KEGG" id="nsn:EXE58_10695"/>
<dbReference type="HAMAP" id="MF_00518">
    <property type="entry name" value="Deacylase_Dtd"/>
    <property type="match status" value="1"/>
</dbReference>
<comment type="subunit">
    <text evidence="2">Homodimer.</text>
</comment>
<accession>A0A4P7IJ24</accession>
<dbReference type="OrthoDB" id="9801395at2"/>
<evidence type="ECO:0000256" key="1">
    <source>
        <dbReference type="ARBA" id="ARBA00009673"/>
    </source>
</evidence>
<keyword evidence="2" id="KW-0820">tRNA-binding</keyword>
<dbReference type="Proteomes" id="UP000294853">
    <property type="component" value="Chromosome"/>
</dbReference>
<dbReference type="Gene3D" id="3.50.80.10">
    <property type="entry name" value="D-tyrosyl-tRNA(Tyr) deacylase"/>
    <property type="match status" value="1"/>
</dbReference>
<comment type="domain">
    <text evidence="2">A Gly-cisPro motif from one monomer fits into the active site of the other monomer to allow specific chiral rejection of L-amino acids.</text>
</comment>
<sequence>MRAVIQRVLSAHVTVDDEQVGGFDEPGLLVYLGVTHDDGPDEVAWLARKVWELRLLRDERSASDVGAPVLVVSQFTLYGDARKGRRPTWQAAAPGPVSEPLYDAVCEELQRLGARVERGVFGADMRVTSVNDGPITLALDTP</sequence>
<dbReference type="EC" id="3.1.1.96" evidence="2"/>
<dbReference type="PANTHER" id="PTHR10472:SF5">
    <property type="entry name" value="D-AMINOACYL-TRNA DEACYLASE 1"/>
    <property type="match status" value="1"/>
</dbReference>
<keyword evidence="2" id="KW-0694">RNA-binding</keyword>
<proteinExistence type="inferred from homology"/>
<comment type="function">
    <text evidence="2">An aminoacyl-tRNA editing enzyme that deacylates mischarged D-aminoacyl-tRNAs. Also deacylates mischarged glycyl-tRNA(Ala), protecting cells against glycine mischarging by AlaRS. Acts via tRNA-based rather than protein-based catalysis; rejects L-amino acids rather than detecting D-amino acids in the active site. By recycling D-aminoacyl-tRNA to D-amino acids and free tRNA molecules, this enzyme counteracts the toxicity associated with the formation of D-aminoacyl-tRNA entities in vivo and helps enforce protein L-homochirality.</text>
</comment>
<dbReference type="GO" id="GO:0000049">
    <property type="term" value="F:tRNA binding"/>
    <property type="evidence" value="ECO:0007669"/>
    <property type="project" value="UniProtKB-UniRule"/>
</dbReference>
<dbReference type="GO" id="GO:0106026">
    <property type="term" value="F:Gly-tRNA(Ala) deacylase activity"/>
    <property type="evidence" value="ECO:0007669"/>
    <property type="project" value="UniProtKB-UniRule"/>
</dbReference>
<dbReference type="FunFam" id="3.50.80.10:FF:000001">
    <property type="entry name" value="D-aminoacyl-tRNA deacylase"/>
    <property type="match status" value="1"/>
</dbReference>
<dbReference type="GO" id="GO:0043908">
    <property type="term" value="F:Ser(Gly)-tRNA(Ala) hydrolase activity"/>
    <property type="evidence" value="ECO:0007669"/>
    <property type="project" value="UniProtKB-UniRule"/>
</dbReference>
<keyword evidence="2" id="KW-0963">Cytoplasm</keyword>
<dbReference type="EC" id="3.1.1.-" evidence="2"/>
<keyword evidence="4" id="KW-1185">Reference proteome</keyword>
<dbReference type="SUPFAM" id="SSF69500">
    <property type="entry name" value="DTD-like"/>
    <property type="match status" value="1"/>
</dbReference>
<evidence type="ECO:0000313" key="4">
    <source>
        <dbReference type="Proteomes" id="UP000294853"/>
    </source>
</evidence>
<evidence type="ECO:0000256" key="2">
    <source>
        <dbReference type="HAMAP-Rule" id="MF_00518"/>
    </source>
</evidence>
<dbReference type="InterPro" id="IPR023509">
    <property type="entry name" value="DTD-like_sf"/>
</dbReference>
<dbReference type="NCBIfam" id="TIGR00256">
    <property type="entry name" value="D-aminoacyl-tRNA deacylase"/>
    <property type="match status" value="1"/>
</dbReference>
<evidence type="ECO:0000313" key="3">
    <source>
        <dbReference type="EMBL" id="QBX55881.1"/>
    </source>
</evidence>
<comment type="similarity">
    <text evidence="1 2">Belongs to the DTD family.</text>
</comment>